<sequence>MKLKNGKMRKMMTVSLAATMALGLLAGCSGAKTPVSNQEKVLRIGVLYGGNMDDSYFRQQYTDIYEFDRKNVKIEIVPAINQSDWRYNDGSEPYKEPDYLDGMKKIMTGSNPVDVVVTDVSVLKQLIQENMLKQLDPLVQEDKFDTSDFVPAVIDGIKDLGEGSLYALTPSFSSSALFYNKKLLSDAGVEPPTDKMTWDDVFNLAKRLAKGSGKDRVYGFSFNRYMGNDPFWDMQYTYMAPLQLRMYDEKAETMTVESPQWIKAWDTISNLVKEEVIPNNNNVNYDENWTPISNDMFLSGKVAMMISESYYINEIADANTNAAKIKDYTPVDWDVVTLPTHPEKPDIGGNIYLNNTFAINTNAPNPESAWDYIKFIAGEDWAKLKSRSNSYEMVARKSYIQPRQGLSYNIGAFYNIKPVPPTNPKDDKLKQEKRGLYYVENLGRTYFQEVLDKKKSSTEALKDWSEKGNKMLQEIKLNPKTEFQEDGTPYIPEDNVSAAAGLSSKG</sequence>
<protein>
    <submittedName>
        <fullName evidence="7">Extracellular solute-binding protein</fullName>
    </submittedName>
</protein>
<keyword evidence="4 6" id="KW-0732">Signal</keyword>
<dbReference type="InterPro" id="IPR050490">
    <property type="entry name" value="Bact_solute-bd_prot1"/>
</dbReference>
<dbReference type="SUPFAM" id="SSF53850">
    <property type="entry name" value="Periplasmic binding protein-like II"/>
    <property type="match status" value="1"/>
</dbReference>
<reference evidence="8" key="1">
    <citation type="submission" date="2018-12" db="EMBL/GenBank/DDBJ databases">
        <title>Complete genome sequence of Paenibacillus sp. MBLB1234.</title>
        <authorList>
            <person name="Nam Y.-D."/>
            <person name="Kang J."/>
            <person name="Chung W.-H."/>
            <person name="Park Y.S."/>
        </authorList>
    </citation>
    <scope>NUCLEOTIDE SEQUENCE [LARGE SCALE GENOMIC DNA]</scope>
    <source>
        <strain evidence="8">MBLB1234</strain>
    </source>
</reference>
<comment type="similarity">
    <text evidence="2">Belongs to the bacterial solute-binding protein 1 family.</text>
</comment>
<gene>
    <name evidence="7" type="ORF">EI981_08795</name>
</gene>
<evidence type="ECO:0000313" key="7">
    <source>
        <dbReference type="EMBL" id="AZS14541.1"/>
    </source>
</evidence>
<dbReference type="PROSITE" id="PS51257">
    <property type="entry name" value="PROKAR_LIPOPROTEIN"/>
    <property type="match status" value="1"/>
</dbReference>
<name>A0A3Q9I7U7_9BACL</name>
<feature type="signal peptide" evidence="6">
    <location>
        <begin position="1"/>
        <end position="31"/>
    </location>
</feature>
<evidence type="ECO:0000256" key="1">
    <source>
        <dbReference type="ARBA" id="ARBA00004196"/>
    </source>
</evidence>
<evidence type="ECO:0000256" key="2">
    <source>
        <dbReference type="ARBA" id="ARBA00008520"/>
    </source>
</evidence>
<dbReference type="Proteomes" id="UP000270678">
    <property type="component" value="Chromosome"/>
</dbReference>
<dbReference type="AlphaFoldDB" id="A0A3Q9I7U7"/>
<evidence type="ECO:0000256" key="3">
    <source>
        <dbReference type="ARBA" id="ARBA00022448"/>
    </source>
</evidence>
<accession>A0A3Q9I7U7</accession>
<evidence type="ECO:0000256" key="5">
    <source>
        <dbReference type="SAM" id="MobiDB-lite"/>
    </source>
</evidence>
<dbReference type="KEGG" id="plut:EI981_08795"/>
<dbReference type="PANTHER" id="PTHR43649:SF31">
    <property type="entry name" value="SN-GLYCEROL-3-PHOSPHATE-BINDING PERIPLASMIC PROTEIN UGPB"/>
    <property type="match status" value="1"/>
</dbReference>
<feature type="region of interest" description="Disordered" evidence="5">
    <location>
        <begin position="478"/>
        <end position="506"/>
    </location>
</feature>
<proteinExistence type="inferred from homology"/>
<dbReference type="PANTHER" id="PTHR43649">
    <property type="entry name" value="ARABINOSE-BINDING PROTEIN-RELATED"/>
    <property type="match status" value="1"/>
</dbReference>
<comment type="subcellular location">
    <subcellularLocation>
        <location evidence="1">Cell envelope</location>
    </subcellularLocation>
</comment>
<dbReference type="RefSeq" id="WP_126997301.1">
    <property type="nucleotide sequence ID" value="NZ_CP034346.1"/>
</dbReference>
<organism evidence="7 8">
    <name type="scientific">Paenibacillus lutimineralis</name>
    <dbReference type="NCBI Taxonomy" id="2707005"/>
    <lineage>
        <taxon>Bacteria</taxon>
        <taxon>Bacillati</taxon>
        <taxon>Bacillota</taxon>
        <taxon>Bacilli</taxon>
        <taxon>Bacillales</taxon>
        <taxon>Paenibacillaceae</taxon>
        <taxon>Paenibacillus</taxon>
    </lineage>
</organism>
<dbReference type="GO" id="GO:0030313">
    <property type="term" value="C:cell envelope"/>
    <property type="evidence" value="ECO:0007669"/>
    <property type="project" value="UniProtKB-SubCell"/>
</dbReference>
<dbReference type="Gene3D" id="3.40.190.10">
    <property type="entry name" value="Periplasmic binding protein-like II"/>
    <property type="match status" value="1"/>
</dbReference>
<evidence type="ECO:0000256" key="4">
    <source>
        <dbReference type="ARBA" id="ARBA00022729"/>
    </source>
</evidence>
<dbReference type="InterPro" id="IPR006059">
    <property type="entry name" value="SBP"/>
</dbReference>
<evidence type="ECO:0000313" key="8">
    <source>
        <dbReference type="Proteomes" id="UP000270678"/>
    </source>
</evidence>
<dbReference type="Pfam" id="PF01547">
    <property type="entry name" value="SBP_bac_1"/>
    <property type="match status" value="1"/>
</dbReference>
<evidence type="ECO:0000256" key="6">
    <source>
        <dbReference type="SAM" id="SignalP"/>
    </source>
</evidence>
<dbReference type="OrthoDB" id="2675752at2"/>
<keyword evidence="8" id="KW-1185">Reference proteome</keyword>
<dbReference type="EMBL" id="CP034346">
    <property type="protein sequence ID" value="AZS14541.1"/>
    <property type="molecule type" value="Genomic_DNA"/>
</dbReference>
<feature type="chain" id="PRO_5018554027" evidence="6">
    <location>
        <begin position="32"/>
        <end position="506"/>
    </location>
</feature>
<keyword evidence="3" id="KW-0813">Transport</keyword>